<name>A0ABM0GIX1_SACKO</name>
<organism evidence="11 12">
    <name type="scientific">Saccoglossus kowalevskii</name>
    <name type="common">Acorn worm</name>
    <dbReference type="NCBI Taxonomy" id="10224"/>
    <lineage>
        <taxon>Eukaryota</taxon>
        <taxon>Metazoa</taxon>
        <taxon>Hemichordata</taxon>
        <taxon>Enteropneusta</taxon>
        <taxon>Harrimaniidae</taxon>
        <taxon>Saccoglossus</taxon>
    </lineage>
</organism>
<sequence>MANENSIWNDGLLAGASEAGIVTYEDYGTPDIHEKEVQTLVESNYSVKVERLEELVSCVDQNFYVVAKCTTGKNAEFVLKILCLKKSKQPRVVEGMIKCMLYLNDKSIHAPVPVMRDSGDYVTLYKAEYGYHAVYMLKYISGMSYSEILQPSATMSYNAGSLLGRIDNALRNFHHNGFEHENAVFNTDDVKFLQKCLHVIDNDKRRQLIEEVISVFKEQVIPNIGELRKGIIHGDYNPNNVIVSKNRLQSRTESDKNVEHVQQDECDIDIAYDINGIVDFGDTQYSYYVNEIAIAIAHFMMYCNHGDPLAIGKTVLAGYESYFRLNDFERKVLQVFVATRMANIAVLGSEQLKTQTTDNDYFRKGIQLCWEYLERYGYQLLNTNISMFEKC</sequence>
<evidence type="ECO:0000256" key="8">
    <source>
        <dbReference type="ARBA" id="ARBA00038873"/>
    </source>
</evidence>
<dbReference type="PANTHER" id="PTHR21064:SF1">
    <property type="entry name" value="HYDROXYLYSINE KINASE"/>
    <property type="match status" value="1"/>
</dbReference>
<keyword evidence="5" id="KW-0418">Kinase</keyword>
<dbReference type="InterPro" id="IPR050249">
    <property type="entry name" value="Pseudomonas-type_ThrB"/>
</dbReference>
<dbReference type="InterPro" id="IPR002575">
    <property type="entry name" value="Aminoglycoside_PTrfase"/>
</dbReference>
<evidence type="ECO:0000256" key="7">
    <source>
        <dbReference type="ARBA" id="ARBA00037368"/>
    </source>
</evidence>
<keyword evidence="11" id="KW-1185">Reference proteome</keyword>
<evidence type="ECO:0000256" key="9">
    <source>
        <dbReference type="ARBA" id="ARBA00040505"/>
    </source>
</evidence>
<dbReference type="GeneID" id="100370444"/>
<dbReference type="Pfam" id="PF01636">
    <property type="entry name" value="APH"/>
    <property type="match status" value="1"/>
</dbReference>
<evidence type="ECO:0000256" key="5">
    <source>
        <dbReference type="ARBA" id="ARBA00022777"/>
    </source>
</evidence>
<comment type="function">
    <text evidence="7">Catalyzes the GTP-dependent phosphorylation of 5-hydroxy-L-lysine.</text>
</comment>
<evidence type="ECO:0000256" key="1">
    <source>
        <dbReference type="ARBA" id="ARBA00004496"/>
    </source>
</evidence>
<accession>A0ABM0GIX1</accession>
<evidence type="ECO:0000256" key="4">
    <source>
        <dbReference type="ARBA" id="ARBA00022679"/>
    </source>
</evidence>
<comment type="catalytic activity">
    <reaction evidence="6">
        <text>(5R)-5-hydroxy-L-lysine + GTP = (5R)-5-phosphooxy-L-lysine + GDP + H(+)</text>
        <dbReference type="Rhea" id="RHEA:19049"/>
        <dbReference type="ChEBI" id="CHEBI:15378"/>
        <dbReference type="ChEBI" id="CHEBI:37565"/>
        <dbReference type="ChEBI" id="CHEBI:57882"/>
        <dbReference type="ChEBI" id="CHEBI:58189"/>
        <dbReference type="ChEBI" id="CHEBI:58357"/>
        <dbReference type="EC" id="2.7.1.81"/>
    </reaction>
</comment>
<dbReference type="Gene3D" id="3.90.1200.10">
    <property type="match status" value="1"/>
</dbReference>
<evidence type="ECO:0000313" key="11">
    <source>
        <dbReference type="Proteomes" id="UP000694865"/>
    </source>
</evidence>
<gene>
    <name evidence="12" type="primary">LOC100370444</name>
</gene>
<comment type="similarity">
    <text evidence="2">Belongs to the aminoglycoside phosphotransferase family.</text>
</comment>
<reference evidence="12" key="1">
    <citation type="submission" date="2025-08" db="UniProtKB">
        <authorList>
            <consortium name="RefSeq"/>
        </authorList>
    </citation>
    <scope>IDENTIFICATION</scope>
    <source>
        <tissue evidence="12">Testes</tissue>
    </source>
</reference>
<feature type="domain" description="Aminoglycoside phosphotransferase" evidence="10">
    <location>
        <begin position="70"/>
        <end position="248"/>
    </location>
</feature>
<dbReference type="InterPro" id="IPR011009">
    <property type="entry name" value="Kinase-like_dom_sf"/>
</dbReference>
<evidence type="ECO:0000256" key="3">
    <source>
        <dbReference type="ARBA" id="ARBA00022490"/>
    </source>
</evidence>
<comment type="subcellular location">
    <subcellularLocation>
        <location evidence="1">Cytoplasm</location>
    </subcellularLocation>
</comment>
<dbReference type="EC" id="2.7.1.81" evidence="8"/>
<dbReference type="Proteomes" id="UP000694865">
    <property type="component" value="Unplaced"/>
</dbReference>
<evidence type="ECO:0000256" key="6">
    <source>
        <dbReference type="ARBA" id="ARBA00036820"/>
    </source>
</evidence>
<evidence type="ECO:0000313" key="12">
    <source>
        <dbReference type="RefSeq" id="XP_002730845.1"/>
    </source>
</evidence>
<evidence type="ECO:0000256" key="2">
    <source>
        <dbReference type="ARBA" id="ARBA00006219"/>
    </source>
</evidence>
<keyword evidence="4" id="KW-0808">Transferase</keyword>
<proteinExistence type="inferred from homology"/>
<dbReference type="PANTHER" id="PTHR21064">
    <property type="entry name" value="AMINOGLYCOSIDE PHOSPHOTRANSFERASE DOMAIN-CONTAINING PROTEIN-RELATED"/>
    <property type="match status" value="1"/>
</dbReference>
<dbReference type="SUPFAM" id="SSF56112">
    <property type="entry name" value="Protein kinase-like (PK-like)"/>
    <property type="match status" value="1"/>
</dbReference>
<dbReference type="RefSeq" id="XP_002730845.1">
    <property type="nucleotide sequence ID" value="XM_002730799.1"/>
</dbReference>
<protein>
    <recommendedName>
        <fullName evidence="9">Hydroxylysine kinase</fullName>
        <ecNumber evidence="8">2.7.1.81</ecNumber>
    </recommendedName>
</protein>
<keyword evidence="3" id="KW-0963">Cytoplasm</keyword>
<evidence type="ECO:0000259" key="10">
    <source>
        <dbReference type="Pfam" id="PF01636"/>
    </source>
</evidence>